<gene>
    <name evidence="1" type="ORF">NDU88_005334</name>
</gene>
<protein>
    <submittedName>
        <fullName evidence="1">Uncharacterized protein</fullName>
    </submittedName>
</protein>
<reference evidence="1" key="1">
    <citation type="journal article" date="2022" name="bioRxiv">
        <title>Sequencing and chromosome-scale assembly of the giantPleurodeles waltlgenome.</title>
        <authorList>
            <person name="Brown T."/>
            <person name="Elewa A."/>
            <person name="Iarovenko S."/>
            <person name="Subramanian E."/>
            <person name="Araus A.J."/>
            <person name="Petzold A."/>
            <person name="Susuki M."/>
            <person name="Suzuki K.-i.T."/>
            <person name="Hayashi T."/>
            <person name="Toyoda A."/>
            <person name="Oliveira C."/>
            <person name="Osipova E."/>
            <person name="Leigh N.D."/>
            <person name="Simon A."/>
            <person name="Yun M.H."/>
        </authorList>
    </citation>
    <scope>NUCLEOTIDE SEQUENCE</scope>
    <source>
        <strain evidence="1">20211129_DDA</strain>
        <tissue evidence="1">Liver</tissue>
    </source>
</reference>
<organism evidence="1 2">
    <name type="scientific">Pleurodeles waltl</name>
    <name type="common">Iberian ribbed newt</name>
    <dbReference type="NCBI Taxonomy" id="8319"/>
    <lineage>
        <taxon>Eukaryota</taxon>
        <taxon>Metazoa</taxon>
        <taxon>Chordata</taxon>
        <taxon>Craniata</taxon>
        <taxon>Vertebrata</taxon>
        <taxon>Euteleostomi</taxon>
        <taxon>Amphibia</taxon>
        <taxon>Batrachia</taxon>
        <taxon>Caudata</taxon>
        <taxon>Salamandroidea</taxon>
        <taxon>Salamandridae</taxon>
        <taxon>Pleurodelinae</taxon>
        <taxon>Pleurodeles</taxon>
    </lineage>
</organism>
<evidence type="ECO:0000313" key="2">
    <source>
        <dbReference type="Proteomes" id="UP001066276"/>
    </source>
</evidence>
<comment type="caution">
    <text evidence="1">The sequence shown here is derived from an EMBL/GenBank/DDBJ whole genome shotgun (WGS) entry which is preliminary data.</text>
</comment>
<proteinExistence type="predicted"/>
<name>A0AAV7RJV5_PLEWA</name>
<sequence length="177" mass="20089">MGQTTLTDESKELKEYILDFQQDDEFYDEFEYFEGRHRRKGLEQSHNIWQDKVGDVMGPLERILDMAEKAYINESPVVLELLRRWSRRAVVMLGNAGLLAERSKAILMKISPNLGDTSQKESYEDAKGLPFEEGLVKILGKYVATFTVLDKSSVNMRKVFGGSVFGMASRRGPTAGQ</sequence>
<keyword evidence="2" id="KW-1185">Reference proteome</keyword>
<dbReference type="EMBL" id="JANPWB010000009">
    <property type="protein sequence ID" value="KAJ1152559.1"/>
    <property type="molecule type" value="Genomic_DNA"/>
</dbReference>
<dbReference type="Proteomes" id="UP001066276">
    <property type="component" value="Chromosome 5"/>
</dbReference>
<accession>A0AAV7RJV5</accession>
<evidence type="ECO:0000313" key="1">
    <source>
        <dbReference type="EMBL" id="KAJ1152559.1"/>
    </source>
</evidence>
<dbReference type="AlphaFoldDB" id="A0AAV7RJV5"/>